<evidence type="ECO:0000256" key="6">
    <source>
        <dbReference type="ARBA" id="ARBA00022448"/>
    </source>
</evidence>
<dbReference type="GO" id="GO:0006120">
    <property type="term" value="P:mitochondrial electron transport, NADH to ubiquinone"/>
    <property type="evidence" value="ECO:0007669"/>
    <property type="project" value="InterPro"/>
</dbReference>
<dbReference type="CTD" id="4536"/>
<comment type="function">
    <text evidence="1">Core subunit of the mitochondrial membrane respiratory chain NADH dehydrogenase (Complex I) that is believed to belong to the minimal assembly required for catalysis. Complex I functions in the transfer of electrons from NADH to the respiratory chain. The immediate electron acceptor for the enzyme is believed to be ubiquinone.</text>
</comment>
<protein>
    <recommendedName>
        <fullName evidence="5 18">NADH-ubiquinone oxidoreductase chain 2</fullName>
        <ecNumber evidence="4 18">7.1.1.2</ecNumber>
    </recommendedName>
</protein>
<keyword evidence="8 18" id="KW-0812">Transmembrane</keyword>
<evidence type="ECO:0000256" key="15">
    <source>
        <dbReference type="ARBA" id="ARBA00023128"/>
    </source>
</evidence>
<evidence type="ECO:0000256" key="17">
    <source>
        <dbReference type="ARBA" id="ARBA00049551"/>
    </source>
</evidence>
<comment type="subcellular location">
    <subcellularLocation>
        <location evidence="2 18">Mitochondrion inner membrane</location>
        <topology evidence="2 18">Multi-pass membrane protein</topology>
    </subcellularLocation>
</comment>
<evidence type="ECO:0000256" key="9">
    <source>
        <dbReference type="ARBA" id="ARBA00022792"/>
    </source>
</evidence>
<keyword evidence="7 18" id="KW-0679">Respiratory chain</keyword>
<keyword evidence="9 18" id="KW-0999">Mitochondrion inner membrane</keyword>
<evidence type="ECO:0000256" key="8">
    <source>
        <dbReference type="ARBA" id="ARBA00022692"/>
    </source>
</evidence>
<feature type="domain" description="NADH:quinone oxidoreductase/Mrp antiporter transmembrane" evidence="19">
    <location>
        <begin position="83"/>
        <end position="279"/>
    </location>
</feature>
<feature type="transmembrane region" description="Helical" evidence="18">
    <location>
        <begin position="119"/>
        <end position="139"/>
    </location>
</feature>
<evidence type="ECO:0000256" key="18">
    <source>
        <dbReference type="RuleBase" id="RU003403"/>
    </source>
</evidence>
<dbReference type="InterPro" id="IPR050175">
    <property type="entry name" value="Complex_I_Subunit_2"/>
</dbReference>
<feature type="transmembrane region" description="Helical" evidence="18">
    <location>
        <begin position="232"/>
        <end position="254"/>
    </location>
</feature>
<keyword evidence="13 18" id="KW-0520">NAD</keyword>
<evidence type="ECO:0000256" key="16">
    <source>
        <dbReference type="ARBA" id="ARBA00023136"/>
    </source>
</evidence>
<gene>
    <name evidence="20" type="primary">ND2</name>
</gene>
<keyword evidence="15 18" id="KW-0496">Mitochondrion</keyword>
<dbReference type="EC" id="7.1.1.2" evidence="4 18"/>
<dbReference type="EMBL" id="MW451225">
    <property type="protein sequence ID" value="QRM82011.1"/>
    <property type="molecule type" value="Genomic_DNA"/>
</dbReference>
<proteinExistence type="inferred from homology"/>
<geneLocation type="mitochondrion" evidence="20"/>
<feature type="transmembrane region" description="Helical" evidence="18">
    <location>
        <begin position="309"/>
        <end position="333"/>
    </location>
</feature>
<dbReference type="GO" id="GO:0008137">
    <property type="term" value="F:NADH dehydrogenase (ubiquinone) activity"/>
    <property type="evidence" value="ECO:0007669"/>
    <property type="project" value="UniProtKB-EC"/>
</dbReference>
<dbReference type="InterPro" id="IPR003917">
    <property type="entry name" value="NADH_UbQ_OxRdtase_chain2"/>
</dbReference>
<keyword evidence="12 18" id="KW-1133">Transmembrane helix</keyword>
<evidence type="ECO:0000256" key="3">
    <source>
        <dbReference type="ARBA" id="ARBA00007012"/>
    </source>
</evidence>
<dbReference type="InterPro" id="IPR001750">
    <property type="entry name" value="ND/Mrp_TM"/>
</dbReference>
<dbReference type="Pfam" id="PF00361">
    <property type="entry name" value="Proton_antipo_M"/>
    <property type="match status" value="2"/>
</dbReference>
<dbReference type="PRINTS" id="PR01436">
    <property type="entry name" value="NADHDHGNASE2"/>
</dbReference>
<evidence type="ECO:0000256" key="10">
    <source>
        <dbReference type="ARBA" id="ARBA00022967"/>
    </source>
</evidence>
<dbReference type="PANTHER" id="PTHR46552">
    <property type="entry name" value="NADH-UBIQUINONE OXIDOREDUCTASE CHAIN 2"/>
    <property type="match status" value="1"/>
</dbReference>
<feature type="transmembrane region" description="Helical" evidence="18">
    <location>
        <begin position="184"/>
        <end position="212"/>
    </location>
</feature>
<reference evidence="20" key="1">
    <citation type="submission" date="2021-01" db="EMBL/GenBank/DDBJ databases">
        <title>The complete mitochondrial genome of Scyra compressipes (Stimpson, 1857) (Decapoda: Epialtidae).</title>
        <authorList>
            <person name="An H.-E."/>
            <person name="Kim C.B."/>
        </authorList>
    </citation>
    <scope>NUCLEOTIDE SEQUENCE</scope>
</reference>
<feature type="transmembrane region" description="Helical" evidence="18">
    <location>
        <begin position="266"/>
        <end position="287"/>
    </location>
</feature>
<evidence type="ECO:0000256" key="12">
    <source>
        <dbReference type="ARBA" id="ARBA00022989"/>
    </source>
</evidence>
<dbReference type="PANTHER" id="PTHR46552:SF1">
    <property type="entry name" value="NADH-UBIQUINONE OXIDOREDUCTASE CHAIN 2"/>
    <property type="match status" value="1"/>
</dbReference>
<evidence type="ECO:0000256" key="1">
    <source>
        <dbReference type="ARBA" id="ARBA00003257"/>
    </source>
</evidence>
<dbReference type="GO" id="GO:0005743">
    <property type="term" value="C:mitochondrial inner membrane"/>
    <property type="evidence" value="ECO:0007669"/>
    <property type="project" value="UniProtKB-SubCell"/>
</dbReference>
<evidence type="ECO:0000256" key="5">
    <source>
        <dbReference type="ARBA" id="ARBA00021008"/>
    </source>
</evidence>
<evidence type="ECO:0000256" key="14">
    <source>
        <dbReference type="ARBA" id="ARBA00023075"/>
    </source>
</evidence>
<evidence type="ECO:0000256" key="2">
    <source>
        <dbReference type="ARBA" id="ARBA00004448"/>
    </source>
</evidence>
<dbReference type="AlphaFoldDB" id="A0A891S8J7"/>
<keyword evidence="6" id="KW-0813">Transport</keyword>
<evidence type="ECO:0000256" key="4">
    <source>
        <dbReference type="ARBA" id="ARBA00012944"/>
    </source>
</evidence>
<evidence type="ECO:0000259" key="19">
    <source>
        <dbReference type="Pfam" id="PF00361"/>
    </source>
</evidence>
<dbReference type="RefSeq" id="YP_010164373.1">
    <property type="nucleotide sequence ID" value="NC_057485.1"/>
</dbReference>
<comment type="catalytic activity">
    <reaction evidence="17 18">
        <text>a ubiquinone + NADH + 5 H(+)(in) = a ubiquinol + NAD(+) + 4 H(+)(out)</text>
        <dbReference type="Rhea" id="RHEA:29091"/>
        <dbReference type="Rhea" id="RHEA-COMP:9565"/>
        <dbReference type="Rhea" id="RHEA-COMP:9566"/>
        <dbReference type="ChEBI" id="CHEBI:15378"/>
        <dbReference type="ChEBI" id="CHEBI:16389"/>
        <dbReference type="ChEBI" id="CHEBI:17976"/>
        <dbReference type="ChEBI" id="CHEBI:57540"/>
        <dbReference type="ChEBI" id="CHEBI:57945"/>
        <dbReference type="EC" id="7.1.1.2"/>
    </reaction>
</comment>
<keyword evidence="10 18" id="KW-1278">Translocase</keyword>
<name>A0A891S8J7_9EUCA</name>
<evidence type="ECO:0000256" key="11">
    <source>
        <dbReference type="ARBA" id="ARBA00022982"/>
    </source>
</evidence>
<comment type="similarity">
    <text evidence="3 18">Belongs to the complex I subunit 2 family.</text>
</comment>
<evidence type="ECO:0000313" key="20">
    <source>
        <dbReference type="EMBL" id="QRM82011.1"/>
    </source>
</evidence>
<feature type="transmembrane region" description="Helical" evidence="18">
    <location>
        <begin position="85"/>
        <end position="107"/>
    </location>
</feature>
<keyword evidence="14 18" id="KW-0830">Ubiquinone</keyword>
<dbReference type="GeneID" id="67268023"/>
<keyword evidence="16 18" id="KW-0472">Membrane</keyword>
<evidence type="ECO:0000256" key="13">
    <source>
        <dbReference type="ARBA" id="ARBA00023027"/>
    </source>
</evidence>
<feature type="domain" description="NADH:quinone oxidoreductase/Mrp antiporter transmembrane" evidence="19">
    <location>
        <begin position="25"/>
        <end position="81"/>
    </location>
</feature>
<sequence>MTFFSLPFLLFFPVLILGVFISISSSSLFGAWLGLELNLLSFIPLISMKINSFLSEAALKYFLIQALGSATLIMASSLYLSLENFSFLLIVLSLLLKLGAAPFYFWFPQVIKGLYWPQVVILLTIQKIAPMVLLSYFMFSSLINKMLLLSSILSAIVGALGGLNTLNLRKIIAFSSINHMSWMLIALIINFSLWFLYFFIYSIIASSLVVLFNLQQSYFFSDIFNYYQPKSFFSFINPLALLSLGGLPPFTGFIPKWIIIQAMLQSHMYITLLFLLSSALVTLYYYLRISIPFFTMFSFSLFFSSKQEIPMFLFMFLIFMNFLGIFLPFWSFLI</sequence>
<organism evidence="20">
    <name type="scientific">Scyra compressipes</name>
    <dbReference type="NCBI Taxonomy" id="1235674"/>
    <lineage>
        <taxon>Eukaryota</taxon>
        <taxon>Metazoa</taxon>
        <taxon>Ecdysozoa</taxon>
        <taxon>Arthropoda</taxon>
        <taxon>Crustacea</taxon>
        <taxon>Multicrustacea</taxon>
        <taxon>Malacostraca</taxon>
        <taxon>Eumalacostraca</taxon>
        <taxon>Eucarida</taxon>
        <taxon>Decapoda</taxon>
        <taxon>Pleocyemata</taxon>
        <taxon>Brachyura</taxon>
        <taxon>Eubrachyura</taxon>
        <taxon>Majoidea</taxon>
        <taxon>Pisidae</taxon>
        <taxon>Scyra</taxon>
    </lineage>
</organism>
<feature type="transmembrane region" description="Helical" evidence="18">
    <location>
        <begin position="7"/>
        <end position="23"/>
    </location>
</feature>
<accession>A0A891S8J7</accession>
<feature type="transmembrane region" description="Helical" evidence="18">
    <location>
        <begin position="58"/>
        <end position="79"/>
    </location>
</feature>
<comment type="function">
    <text evidence="18">Core subunit of the mitochondrial membrane respiratory chain NADH dehydrogenase (Complex I) which catalyzes electron transfer from NADH through the respiratory chain, using ubiquinone as an electron acceptor. Essential for the catalytic activity and assembly of complex I.</text>
</comment>
<feature type="transmembrane region" description="Helical" evidence="18">
    <location>
        <begin position="145"/>
        <end position="163"/>
    </location>
</feature>
<evidence type="ECO:0000256" key="7">
    <source>
        <dbReference type="ARBA" id="ARBA00022660"/>
    </source>
</evidence>
<keyword evidence="11 18" id="KW-0249">Electron transport</keyword>